<reference evidence="2 3" key="1">
    <citation type="submission" date="2023-10" db="EMBL/GenBank/DDBJ databases">
        <title>Nicoliella lavandulae sp. nov. isolated from Lavandula angustifolia flowers.</title>
        <authorList>
            <person name="Alcantara C."/>
            <person name="Zuniga M."/>
            <person name="Landete J.M."/>
            <person name="Monedero V."/>
        </authorList>
    </citation>
    <scope>NUCLEOTIDE SEQUENCE [LARGE SCALE GENOMIC DNA]</scope>
    <source>
        <strain evidence="2 3">Es01</strain>
    </source>
</reference>
<proteinExistence type="predicted"/>
<evidence type="ECO:0000256" key="1">
    <source>
        <dbReference type="ARBA" id="ARBA00023121"/>
    </source>
</evidence>
<dbReference type="InterPro" id="IPR003797">
    <property type="entry name" value="DegV"/>
</dbReference>
<dbReference type="InterPro" id="IPR050270">
    <property type="entry name" value="DegV_domain_contain"/>
</dbReference>
<dbReference type="SUPFAM" id="SSF82549">
    <property type="entry name" value="DAK1/DegV-like"/>
    <property type="match status" value="1"/>
</dbReference>
<comment type="caution">
    <text evidence="2">The sequence shown here is derived from an EMBL/GenBank/DDBJ whole genome shotgun (WGS) entry which is preliminary data.</text>
</comment>
<dbReference type="PANTHER" id="PTHR33434">
    <property type="entry name" value="DEGV DOMAIN-CONTAINING PROTEIN DR_1986-RELATED"/>
    <property type="match status" value="1"/>
</dbReference>
<gene>
    <name evidence="2" type="ORF">R4146_00825</name>
</gene>
<sequence>MIKIVTDSTSLITEEQANEYGITVIPLNVLIGDEVYKDGITIDGKQLTEYIENNPNKAFPTTSQPAIGDFIEAYEELTKDGSQVISIHMTDILSGTVNSAEQAARMIGDNKVTVINSHTTDQLLGYEVLQAAKMAKAGDYSLTEITDRVHAIINNSELYIAVSTLKNLERGGRINRVTGLLSKLFNLHVVLHLTDEELALRAKGRGNKTLKKWVREYVDSIKDRNLKFVGLSYVGDPDFADFVSETIKSVFPDVEVKIMYTSAIVSIHAGLGACGMEFVFD</sequence>
<name>A0ABU8SIM3_9LACO</name>
<protein>
    <submittedName>
        <fullName evidence="2">DegV family protein</fullName>
    </submittedName>
</protein>
<dbReference type="NCBIfam" id="TIGR00762">
    <property type="entry name" value="DegV"/>
    <property type="match status" value="1"/>
</dbReference>
<dbReference type="EMBL" id="JAWMWH010000001">
    <property type="protein sequence ID" value="MEJ6399731.1"/>
    <property type="molecule type" value="Genomic_DNA"/>
</dbReference>
<dbReference type="Proteomes" id="UP001370590">
    <property type="component" value="Unassembled WGS sequence"/>
</dbReference>
<dbReference type="RefSeq" id="WP_339959573.1">
    <property type="nucleotide sequence ID" value="NZ_JAWMWH010000001.1"/>
</dbReference>
<dbReference type="PROSITE" id="PS51482">
    <property type="entry name" value="DEGV"/>
    <property type="match status" value="1"/>
</dbReference>
<evidence type="ECO:0000313" key="2">
    <source>
        <dbReference type="EMBL" id="MEJ6399731.1"/>
    </source>
</evidence>
<keyword evidence="3" id="KW-1185">Reference proteome</keyword>
<organism evidence="2 3">
    <name type="scientific">Nicoliella lavandulae</name>
    <dbReference type="NCBI Taxonomy" id="3082954"/>
    <lineage>
        <taxon>Bacteria</taxon>
        <taxon>Bacillati</taxon>
        <taxon>Bacillota</taxon>
        <taxon>Bacilli</taxon>
        <taxon>Lactobacillales</taxon>
        <taxon>Lactobacillaceae</taxon>
        <taxon>Nicoliella</taxon>
    </lineage>
</organism>
<dbReference type="Pfam" id="PF02645">
    <property type="entry name" value="DegV"/>
    <property type="match status" value="1"/>
</dbReference>
<accession>A0ABU8SIM3</accession>
<dbReference type="Gene3D" id="3.40.50.10170">
    <property type="match status" value="1"/>
</dbReference>
<dbReference type="Gene3D" id="3.30.1180.10">
    <property type="match status" value="1"/>
</dbReference>
<keyword evidence="1" id="KW-0446">Lipid-binding</keyword>
<dbReference type="InterPro" id="IPR043168">
    <property type="entry name" value="DegV_C"/>
</dbReference>
<evidence type="ECO:0000313" key="3">
    <source>
        <dbReference type="Proteomes" id="UP001370590"/>
    </source>
</evidence>
<dbReference type="PANTHER" id="PTHR33434:SF8">
    <property type="entry name" value="DEGV DOMAIN-CONTAINING PROTEIN SPR1019"/>
    <property type="match status" value="1"/>
</dbReference>